<evidence type="ECO:0000313" key="1">
    <source>
        <dbReference type="EMBL" id="OLN29978.1"/>
    </source>
</evidence>
<accession>A0A1Q8QRU2</accession>
<organism evidence="1 2">
    <name type="scientific">Desulfosporosinus metallidurans</name>
    <dbReference type="NCBI Taxonomy" id="1888891"/>
    <lineage>
        <taxon>Bacteria</taxon>
        <taxon>Bacillati</taxon>
        <taxon>Bacillota</taxon>
        <taxon>Clostridia</taxon>
        <taxon>Eubacteriales</taxon>
        <taxon>Desulfitobacteriaceae</taxon>
        <taxon>Desulfosporosinus</taxon>
    </lineage>
</organism>
<dbReference type="Proteomes" id="UP000186102">
    <property type="component" value="Unassembled WGS sequence"/>
</dbReference>
<protein>
    <submittedName>
        <fullName evidence="1">Uncharacterized protein</fullName>
    </submittedName>
</protein>
<gene>
    <name evidence="1" type="ORF">DSOL_3318</name>
</gene>
<name>A0A1Q8QRU2_9FIRM</name>
<comment type="caution">
    <text evidence="1">The sequence shown here is derived from an EMBL/GenBank/DDBJ whole genome shotgun (WGS) entry which is preliminary data.</text>
</comment>
<evidence type="ECO:0000313" key="2">
    <source>
        <dbReference type="Proteomes" id="UP000186102"/>
    </source>
</evidence>
<sequence length="44" mass="5110">MFFGIIPFALGFGLGTLTAPRYVPSYQYPPYPSYPPYPYPYRGW</sequence>
<reference evidence="1 2" key="1">
    <citation type="submission" date="2016-09" db="EMBL/GenBank/DDBJ databases">
        <title>Complete genome of Desulfosporosinus sp. OL.</title>
        <authorList>
            <person name="Mardanov A."/>
            <person name="Beletsky A."/>
            <person name="Panova A."/>
            <person name="Karnachuk O."/>
            <person name="Ravin N."/>
        </authorList>
    </citation>
    <scope>NUCLEOTIDE SEQUENCE [LARGE SCALE GENOMIC DNA]</scope>
    <source>
        <strain evidence="1 2">OL</strain>
    </source>
</reference>
<proteinExistence type="predicted"/>
<dbReference type="EMBL" id="MLBF01000028">
    <property type="protein sequence ID" value="OLN29978.1"/>
    <property type="molecule type" value="Genomic_DNA"/>
</dbReference>
<dbReference type="AlphaFoldDB" id="A0A1Q8QRU2"/>
<keyword evidence="2" id="KW-1185">Reference proteome</keyword>